<protein>
    <submittedName>
        <fullName evidence="1">Uncharacterized protein</fullName>
    </submittedName>
</protein>
<evidence type="ECO:0000313" key="1">
    <source>
        <dbReference type="EMBL" id="KAJ8879567.1"/>
    </source>
</evidence>
<proteinExistence type="predicted"/>
<reference evidence="1 2" key="1">
    <citation type="submission" date="2023-02" db="EMBL/GenBank/DDBJ databases">
        <title>LHISI_Scaffold_Assembly.</title>
        <authorList>
            <person name="Stuart O.P."/>
            <person name="Cleave R."/>
            <person name="Magrath M.J.L."/>
            <person name="Mikheyev A.S."/>
        </authorList>
    </citation>
    <scope>NUCLEOTIDE SEQUENCE [LARGE SCALE GENOMIC DNA]</scope>
    <source>
        <strain evidence="1">Daus_M_001</strain>
        <tissue evidence="1">Leg muscle</tissue>
    </source>
</reference>
<comment type="caution">
    <text evidence="1">The sequence shown here is derived from an EMBL/GenBank/DDBJ whole genome shotgun (WGS) entry which is preliminary data.</text>
</comment>
<accession>A0ABQ9H5P0</accession>
<gene>
    <name evidence="1" type="ORF">PR048_020175</name>
</gene>
<organism evidence="1 2">
    <name type="scientific">Dryococelus australis</name>
    <dbReference type="NCBI Taxonomy" id="614101"/>
    <lineage>
        <taxon>Eukaryota</taxon>
        <taxon>Metazoa</taxon>
        <taxon>Ecdysozoa</taxon>
        <taxon>Arthropoda</taxon>
        <taxon>Hexapoda</taxon>
        <taxon>Insecta</taxon>
        <taxon>Pterygota</taxon>
        <taxon>Neoptera</taxon>
        <taxon>Polyneoptera</taxon>
        <taxon>Phasmatodea</taxon>
        <taxon>Verophasmatodea</taxon>
        <taxon>Anareolatae</taxon>
        <taxon>Phasmatidae</taxon>
        <taxon>Eurycanthinae</taxon>
        <taxon>Dryococelus</taxon>
    </lineage>
</organism>
<dbReference type="Proteomes" id="UP001159363">
    <property type="component" value="Chromosome 6"/>
</dbReference>
<keyword evidence="2" id="KW-1185">Reference proteome</keyword>
<dbReference type="EMBL" id="JARBHB010000007">
    <property type="protein sequence ID" value="KAJ8879567.1"/>
    <property type="molecule type" value="Genomic_DNA"/>
</dbReference>
<evidence type="ECO:0000313" key="2">
    <source>
        <dbReference type="Proteomes" id="UP001159363"/>
    </source>
</evidence>
<sequence>MIKTMLQVFLYFKVWQDKDGERQEIKAVMVADKSPKYVLDKELICFADKLNNKKVSRVQLFSQFYNRGPYGPYQKPGFN</sequence>
<name>A0ABQ9H5P0_9NEOP</name>